<reference evidence="1 2" key="1">
    <citation type="submission" date="2019-02" db="EMBL/GenBank/DDBJ databases">
        <title>Deep-cultivation of Planctomycetes and their phenomic and genomic characterization uncovers novel biology.</title>
        <authorList>
            <person name="Wiegand S."/>
            <person name="Jogler M."/>
            <person name="Boedeker C."/>
            <person name="Pinto D."/>
            <person name="Vollmers J."/>
            <person name="Rivas-Marin E."/>
            <person name="Kohn T."/>
            <person name="Peeters S.H."/>
            <person name="Heuer A."/>
            <person name="Rast P."/>
            <person name="Oberbeckmann S."/>
            <person name="Bunk B."/>
            <person name="Jeske O."/>
            <person name="Meyerdierks A."/>
            <person name="Storesund J.E."/>
            <person name="Kallscheuer N."/>
            <person name="Luecker S."/>
            <person name="Lage O.M."/>
            <person name="Pohl T."/>
            <person name="Merkel B.J."/>
            <person name="Hornburger P."/>
            <person name="Mueller R.-W."/>
            <person name="Bruemmer F."/>
            <person name="Labrenz M."/>
            <person name="Spormann A.M."/>
            <person name="Op Den Camp H."/>
            <person name="Overmann J."/>
            <person name="Amann R."/>
            <person name="Jetten M.S.M."/>
            <person name="Mascher T."/>
            <person name="Medema M.H."/>
            <person name="Devos D.P."/>
            <person name="Kaster A.-K."/>
            <person name="Ovreas L."/>
            <person name="Rohde M."/>
            <person name="Galperin M.Y."/>
            <person name="Jogler C."/>
        </authorList>
    </citation>
    <scope>NUCLEOTIDE SEQUENCE [LARGE SCALE GENOMIC DNA]</scope>
    <source>
        <strain evidence="1 2">Pla52n</strain>
    </source>
</reference>
<accession>A0A5C6ANT1</accession>
<name>A0A5C6ANT1_9BACT</name>
<dbReference type="Proteomes" id="UP000320176">
    <property type="component" value="Unassembled WGS sequence"/>
</dbReference>
<proteinExistence type="predicted"/>
<dbReference type="OrthoDB" id="286312at2"/>
<evidence type="ECO:0000313" key="2">
    <source>
        <dbReference type="Proteomes" id="UP000320176"/>
    </source>
</evidence>
<organism evidence="1 2">
    <name type="scientific">Stieleria varia</name>
    <dbReference type="NCBI Taxonomy" id="2528005"/>
    <lineage>
        <taxon>Bacteria</taxon>
        <taxon>Pseudomonadati</taxon>
        <taxon>Planctomycetota</taxon>
        <taxon>Planctomycetia</taxon>
        <taxon>Pirellulales</taxon>
        <taxon>Pirellulaceae</taxon>
        <taxon>Stieleria</taxon>
    </lineage>
</organism>
<evidence type="ECO:0000313" key="1">
    <source>
        <dbReference type="EMBL" id="TWU00766.1"/>
    </source>
</evidence>
<protein>
    <recommendedName>
        <fullName evidence="3">RNA polymerase sigma factor</fullName>
    </recommendedName>
</protein>
<dbReference type="RefSeq" id="WP_146521328.1">
    <property type="nucleotide sequence ID" value="NZ_SJPN01000005.1"/>
</dbReference>
<sequence length="231" mass="25627">MANSISSAGSSPSSINLVRSSQSWTEADSAAGFVLRYLSPMRRQLVEVMGSTKEADEALRLLLAHLVAAGFGDHRKGRLRDFLVRGIRSSAKARLKEIPEQQRTAVTLDELKLESPNWVRYWRDCLLERSWRALERAEHKDPETPLYSILWASTKNPKANIDELVVQANKTALIQVDASTVNRLLQQSKATFAQLLADEVVETLESPTKADVRNEIQSLGMSGAFAGLATH</sequence>
<gene>
    <name evidence="1" type="ORF">Pla52n_41350</name>
</gene>
<dbReference type="EMBL" id="SJPN01000005">
    <property type="protein sequence ID" value="TWU00766.1"/>
    <property type="molecule type" value="Genomic_DNA"/>
</dbReference>
<comment type="caution">
    <text evidence="1">The sequence shown here is derived from an EMBL/GenBank/DDBJ whole genome shotgun (WGS) entry which is preliminary data.</text>
</comment>
<keyword evidence="2" id="KW-1185">Reference proteome</keyword>
<evidence type="ECO:0008006" key="3">
    <source>
        <dbReference type="Google" id="ProtNLM"/>
    </source>
</evidence>
<dbReference type="AlphaFoldDB" id="A0A5C6ANT1"/>